<organism evidence="10 11">
    <name type="scientific">[Lactobacillus] rogosae</name>
    <dbReference type="NCBI Taxonomy" id="706562"/>
    <lineage>
        <taxon>Bacteria</taxon>
        <taxon>Bacillati</taxon>
        <taxon>Bacillota</taxon>
        <taxon>Clostridia</taxon>
        <taxon>Lachnospirales</taxon>
        <taxon>Lachnospiraceae</taxon>
        <taxon>Lachnospira</taxon>
    </lineage>
</organism>
<evidence type="ECO:0000313" key="11">
    <source>
        <dbReference type="Proteomes" id="UP001442364"/>
    </source>
</evidence>
<protein>
    <recommendedName>
        <fullName evidence="7">peptidylprolyl isomerase</fullName>
        <ecNumber evidence="7">5.2.1.8</ecNumber>
    </recommendedName>
</protein>
<evidence type="ECO:0000313" key="10">
    <source>
        <dbReference type="EMBL" id="MEQ2379137.1"/>
    </source>
</evidence>
<gene>
    <name evidence="10" type="ORF">WMO14_04465</name>
</gene>
<dbReference type="InterPro" id="IPR027304">
    <property type="entry name" value="Trigger_fact/SurA_dom_sf"/>
</dbReference>
<evidence type="ECO:0000256" key="7">
    <source>
        <dbReference type="PROSITE-ProRule" id="PRU00277"/>
    </source>
</evidence>
<dbReference type="EMBL" id="JBBMER010000003">
    <property type="protein sequence ID" value="MEQ2379137.1"/>
    <property type="molecule type" value="Genomic_DNA"/>
</dbReference>
<dbReference type="SUPFAM" id="SSF109998">
    <property type="entry name" value="Triger factor/SurA peptide-binding domain-like"/>
    <property type="match status" value="1"/>
</dbReference>
<feature type="chain" id="PRO_5045177957" description="peptidylprolyl isomerase" evidence="8">
    <location>
        <begin position="21"/>
        <end position="387"/>
    </location>
</feature>
<dbReference type="PROSITE" id="PS51257">
    <property type="entry name" value="PROKAR_LIPOPROTEIN"/>
    <property type="match status" value="1"/>
</dbReference>
<dbReference type="Pfam" id="PF00254">
    <property type="entry name" value="FKBP_C"/>
    <property type="match status" value="1"/>
</dbReference>
<evidence type="ECO:0000256" key="6">
    <source>
        <dbReference type="ARBA" id="ARBA00023306"/>
    </source>
</evidence>
<evidence type="ECO:0000256" key="2">
    <source>
        <dbReference type="ARBA" id="ARBA00004496"/>
    </source>
</evidence>
<keyword evidence="11" id="KW-1185">Reference proteome</keyword>
<keyword evidence="5 7" id="KW-0413">Isomerase</keyword>
<evidence type="ECO:0000256" key="5">
    <source>
        <dbReference type="ARBA" id="ARBA00023235"/>
    </source>
</evidence>
<dbReference type="InterPro" id="IPR046357">
    <property type="entry name" value="PPIase_dom_sf"/>
</dbReference>
<feature type="domain" description="PPIase FKBP-type" evidence="9">
    <location>
        <begin position="107"/>
        <end position="167"/>
    </location>
</feature>
<reference evidence="10 11" key="1">
    <citation type="submission" date="2024-03" db="EMBL/GenBank/DDBJ databases">
        <title>Human intestinal bacterial collection.</title>
        <authorList>
            <person name="Pauvert C."/>
            <person name="Hitch T.C.A."/>
            <person name="Clavel T."/>
        </authorList>
    </citation>
    <scope>NUCLEOTIDE SEQUENCE [LARGE SCALE GENOMIC DNA]</scope>
    <source>
        <strain evidence="10 11">CLA-AA-H255</strain>
    </source>
</reference>
<dbReference type="Pfam" id="PF05698">
    <property type="entry name" value="Trigger_C"/>
    <property type="match status" value="1"/>
</dbReference>
<keyword evidence="8" id="KW-0732">Signal</keyword>
<dbReference type="SUPFAM" id="SSF54534">
    <property type="entry name" value="FKBP-like"/>
    <property type="match status" value="1"/>
</dbReference>
<name>A0ABV1BTR4_9FIRM</name>
<dbReference type="Proteomes" id="UP001442364">
    <property type="component" value="Unassembled WGS sequence"/>
</dbReference>
<dbReference type="Gene3D" id="3.10.50.40">
    <property type="match status" value="1"/>
</dbReference>
<evidence type="ECO:0000256" key="8">
    <source>
        <dbReference type="SAM" id="SignalP"/>
    </source>
</evidence>
<evidence type="ECO:0000256" key="1">
    <source>
        <dbReference type="ARBA" id="ARBA00000971"/>
    </source>
</evidence>
<keyword evidence="4 7" id="KW-0697">Rotamase</keyword>
<proteinExistence type="predicted"/>
<comment type="subcellular location">
    <subcellularLocation>
        <location evidence="2">Cytoplasm</location>
    </subcellularLocation>
</comment>
<evidence type="ECO:0000259" key="9">
    <source>
        <dbReference type="PROSITE" id="PS50059"/>
    </source>
</evidence>
<dbReference type="InterPro" id="IPR005215">
    <property type="entry name" value="Trig_fac"/>
</dbReference>
<dbReference type="RefSeq" id="WP_349153334.1">
    <property type="nucleotide sequence ID" value="NZ_JBBMER010000003.1"/>
</dbReference>
<dbReference type="EC" id="5.2.1.8" evidence="7"/>
<dbReference type="InterPro" id="IPR037041">
    <property type="entry name" value="Trigger_fac_C_sf"/>
</dbReference>
<dbReference type="Gene3D" id="1.10.3120.10">
    <property type="entry name" value="Trigger factor, C-terminal domain"/>
    <property type="match status" value="1"/>
</dbReference>
<evidence type="ECO:0000256" key="4">
    <source>
        <dbReference type="ARBA" id="ARBA00023110"/>
    </source>
</evidence>
<dbReference type="PIRSF" id="PIRSF003095">
    <property type="entry name" value="Trigger_factor"/>
    <property type="match status" value="1"/>
</dbReference>
<accession>A0ABV1BTR4</accession>
<comment type="catalytic activity">
    <reaction evidence="1 7">
        <text>[protein]-peptidylproline (omega=180) = [protein]-peptidylproline (omega=0)</text>
        <dbReference type="Rhea" id="RHEA:16237"/>
        <dbReference type="Rhea" id="RHEA-COMP:10747"/>
        <dbReference type="Rhea" id="RHEA-COMP:10748"/>
        <dbReference type="ChEBI" id="CHEBI:83833"/>
        <dbReference type="ChEBI" id="CHEBI:83834"/>
        <dbReference type="EC" id="5.2.1.8"/>
    </reaction>
</comment>
<comment type="caution">
    <text evidence="10">The sequence shown here is derived from an EMBL/GenBank/DDBJ whole genome shotgun (WGS) entry which is preliminary data.</text>
</comment>
<feature type="signal peptide" evidence="8">
    <location>
        <begin position="1"/>
        <end position="20"/>
    </location>
</feature>
<keyword evidence="3" id="KW-0132">Cell division</keyword>
<evidence type="ECO:0000256" key="3">
    <source>
        <dbReference type="ARBA" id="ARBA00022618"/>
    </source>
</evidence>
<dbReference type="InterPro" id="IPR008880">
    <property type="entry name" value="Trigger_fac_C"/>
</dbReference>
<dbReference type="GO" id="GO:0003755">
    <property type="term" value="F:peptidyl-prolyl cis-trans isomerase activity"/>
    <property type="evidence" value="ECO:0007669"/>
    <property type="project" value="UniProtKB-EC"/>
</dbReference>
<dbReference type="PROSITE" id="PS50059">
    <property type="entry name" value="FKBP_PPIASE"/>
    <property type="match status" value="1"/>
</dbReference>
<sequence length="387" mass="42252">MKKKLVSLMLVAAMTASLTACGSKKTEEPTSTVHKSITAAEYDAAITSDAAIYKKAFTMPEYKGIQVTVDKSVLNVAESDVDDYINKNIVSAGATTENVTSGVTADGDTVILDYSGKLDGEAFSGGTATDTTYTIGSGNFISDLDKGLVGLTVGQEYDIPCTFPDNYTSDLAGKSVIFTVKVTAIQKTTYPEITDEWVVNNKESLNLSGDTVADFREEVRKIVEANANDTYLNNTFTSAYQIISENIGDVNYPQDEIDSLVEVLNTNIESEFNTYGSYYGISDLDTYKKSVYGFDSIDAFNEYATSSAQQYLLQKMIVTIIAADNDIHVSEDEINSYGNDLAQYYGYDDFNAIVDAVGSEVVSEIGYEILYQKVVEFECSQITEVEQ</sequence>
<dbReference type="InterPro" id="IPR001179">
    <property type="entry name" value="PPIase_FKBP_dom"/>
</dbReference>
<keyword evidence="6" id="KW-0131">Cell cycle</keyword>